<dbReference type="GO" id="GO:0009289">
    <property type="term" value="C:pilus"/>
    <property type="evidence" value="ECO:0007669"/>
    <property type="project" value="UniProtKB-SubCell"/>
</dbReference>
<evidence type="ECO:0000256" key="3">
    <source>
        <dbReference type="ARBA" id="ARBA00022729"/>
    </source>
</evidence>
<dbReference type="Pfam" id="PF06321">
    <property type="entry name" value="P_gingi_FimA"/>
    <property type="match status" value="1"/>
</dbReference>
<dbReference type="Pfam" id="PF09603">
    <property type="entry name" value="Fib_succ_major"/>
    <property type="match status" value="1"/>
</dbReference>
<comment type="caution">
    <text evidence="7">The sequence shown here is derived from an EMBL/GenBank/DDBJ whole genome shotgun (WGS) entry which is preliminary data.</text>
</comment>
<protein>
    <submittedName>
        <fullName evidence="7">Uncharacterized protein</fullName>
    </submittedName>
</protein>
<dbReference type="Gene3D" id="2.60.40.2580">
    <property type="match status" value="1"/>
</dbReference>
<keyword evidence="4" id="KW-0281">Fimbrium</keyword>
<dbReference type="RefSeq" id="WP_122143673.1">
    <property type="nucleotide sequence ID" value="NZ_JAFKPL010000029.1"/>
</dbReference>
<keyword evidence="3" id="KW-0732">Signal</keyword>
<dbReference type="Proteomes" id="UP000286270">
    <property type="component" value="Unassembled WGS sequence"/>
</dbReference>
<feature type="domain" description="Major fimbrial subunit protein N-terminal" evidence="5">
    <location>
        <begin position="50"/>
        <end position="159"/>
    </location>
</feature>
<evidence type="ECO:0000313" key="7">
    <source>
        <dbReference type="EMBL" id="RGV47288.1"/>
    </source>
</evidence>
<evidence type="ECO:0000256" key="1">
    <source>
        <dbReference type="ARBA" id="ARBA00004561"/>
    </source>
</evidence>
<comment type="similarity">
    <text evidence="2">Belongs to the bacteroidetes fimbrillin superfamily. FimA/Mfa1 family.</text>
</comment>
<evidence type="ECO:0000259" key="5">
    <source>
        <dbReference type="Pfam" id="PF06321"/>
    </source>
</evidence>
<dbReference type="InterPro" id="IPR029141">
    <property type="entry name" value="FimA_N"/>
</dbReference>
<evidence type="ECO:0000256" key="4">
    <source>
        <dbReference type="ARBA" id="ARBA00023263"/>
    </source>
</evidence>
<name>A0A412XQ94_BACFG</name>
<dbReference type="EMBL" id="QRZH01000036">
    <property type="protein sequence ID" value="RGV47288.1"/>
    <property type="molecule type" value="Genomic_DNA"/>
</dbReference>
<comment type="subcellular location">
    <subcellularLocation>
        <location evidence="1">Fimbrium</location>
    </subcellularLocation>
</comment>
<proteinExistence type="inferred from homology"/>
<gene>
    <name evidence="7" type="ORF">DWW08_22960</name>
</gene>
<evidence type="ECO:0000259" key="6">
    <source>
        <dbReference type="Pfam" id="PF09603"/>
    </source>
</evidence>
<sequence>MKKKFRFLLYICVGLSACTNEVVMLEEEGVSNIPVLQYAVETPRILQGRERTSASDNDYVATDDETKIASMALLFFNKNEQETGTYVGCVEVKKHADNDAENSYFRQPIDFSTGSGISEGHDYDVLVLANWKGNMADDITKLTEKLTGETTTLRQAKTLLTYDYTNFSRGGNFLMSAQGEYSAKTKTVKVWLRRTVAKIVIKAGNNANFTLKSFSLANNRQRTYAIDLNGNIPAAISPDTVGYVRSLAADGSESVNNPVNGLVSYAFENYTNDAGNNSTNTLCAIVALELNSSTDKKTYYYRLNLNVNNESDGYTSQRIYRNTYYEYTIEKVNSAGSGSVEDALNGSSNGLLVSSNPLWDDDKTGAFVFTSDAKKVASNVYCIEKAFEDLYVKKSQGSGTISDMDKDEFTGVVVNLKWYNVDGTIMTDNEINAMNNCVQVVKKEESPIEREFSSSVVYIQNTTPGKITVNIVGYGTCKLEIQYRVSESDQWETLFTIPVKISRLPVAAIRLGSYMVVAPYNVGATDSYGSGTRYFYNHEVGINPCPSGWHLPTEGDLQTLLDPKYKGGQLKLSQKFCYLVDENVTEQALFPWTGVQNALGIQSQTGEGAVMAFWINNQKFEDYSTNSATLRKIVKVVRKDIPTLNNLSLEEATSGVKYAVRCVKYIGGDIRLDSEIGHNRLGFDFYEIKVPIDQIMTSKSCEKDGFKLAGDIQIKKIISEGLFFFGDKNVGYLSYSPSSNAIPTNYFYWDESSTGGGNKNFSWKYSSNVSGMAATRISYAVCYRSVTGTNL</sequence>
<reference evidence="7 8" key="1">
    <citation type="submission" date="2018-08" db="EMBL/GenBank/DDBJ databases">
        <title>A genome reference for cultivated species of the human gut microbiota.</title>
        <authorList>
            <person name="Zou Y."/>
            <person name="Xue W."/>
            <person name="Luo G."/>
        </authorList>
    </citation>
    <scope>NUCLEOTIDE SEQUENCE [LARGE SCALE GENOMIC DNA]</scope>
    <source>
        <strain evidence="7 8">AF14-26</strain>
    </source>
</reference>
<evidence type="ECO:0000256" key="2">
    <source>
        <dbReference type="ARBA" id="ARBA00006011"/>
    </source>
</evidence>
<feature type="domain" description="Fibrobacter succinogenes major paralogous" evidence="6">
    <location>
        <begin position="522"/>
        <end position="664"/>
    </location>
</feature>
<dbReference type="PROSITE" id="PS51257">
    <property type="entry name" value="PROKAR_LIPOPROTEIN"/>
    <property type="match status" value="1"/>
</dbReference>
<dbReference type="AlphaFoldDB" id="A0A412XQ94"/>
<organism evidence="7 8">
    <name type="scientific">Bacteroides fragilis</name>
    <dbReference type="NCBI Taxonomy" id="817"/>
    <lineage>
        <taxon>Bacteria</taxon>
        <taxon>Pseudomonadati</taxon>
        <taxon>Bacteroidota</taxon>
        <taxon>Bacteroidia</taxon>
        <taxon>Bacteroidales</taxon>
        <taxon>Bacteroidaceae</taxon>
        <taxon>Bacteroides</taxon>
    </lineage>
</organism>
<dbReference type="InterPro" id="IPR011871">
    <property type="entry name" value="Fib_succ_major"/>
</dbReference>
<evidence type="ECO:0000313" key="8">
    <source>
        <dbReference type="Proteomes" id="UP000286270"/>
    </source>
</evidence>
<accession>A0A412XQ94</accession>